<name>A0AAN7T748_9EURO</name>
<comment type="caution">
    <text evidence="2">The sequence shown here is derived from an EMBL/GenBank/DDBJ whole genome shotgun (WGS) entry which is preliminary data.</text>
</comment>
<dbReference type="Proteomes" id="UP001309876">
    <property type="component" value="Unassembled WGS sequence"/>
</dbReference>
<sequence>MFWMVWYGVQEIELEHDFPTPVEWGFRARWDGRNGKCVLWRISARGFAREGEWGLAYEYLSNLQERLENPRREGKRLKEQEVAGGNGALLVDGVGKIGYDINAKSEQWKQGYWECLMGLAKVAEYLDGHVKRKGKELNSRTKLYTWENIPGPQNPRPVAVPWDKDGAHLNVPTFNEVEAAMEAPEAYYLRILTSKGFSNRQRLDAALACADWYDYKNLRETAAGMYDWAIDIAAGGLPEGADHVVDIQTGVINAGKERFVSENLLRASTALGVWHAKHGEVKEALPIFLSVLRARKALPPAPPHFQSLASGQKRMTPAEREAQTTRSVVQGYLQNFIDFFRESDKLNVQTSGDEQPFHSLKEACEEVGVMTYIGEILFATGGQEREKGLSWTRDSVDAAEAVLWLMDDQRAGQGENGRDRCRECLSTGLENWQQMARQMTRLARQKKEEAQQSRGWLGLGIGQSSAVEKATEEVQKWEEEEGQIDLKRQKTASLLSILKPTGNPFGMISTVT</sequence>
<accession>A0AAN7T748</accession>
<keyword evidence="1" id="KW-0175">Coiled coil</keyword>
<protein>
    <submittedName>
        <fullName evidence="2">Uncharacterized protein</fullName>
    </submittedName>
</protein>
<gene>
    <name evidence="2" type="ORF">LTR05_001160</name>
</gene>
<evidence type="ECO:0000256" key="1">
    <source>
        <dbReference type="SAM" id="Coils"/>
    </source>
</evidence>
<proteinExistence type="predicted"/>
<dbReference type="EMBL" id="JAVRRJ010000001">
    <property type="protein sequence ID" value="KAK5090982.1"/>
    <property type="molecule type" value="Genomic_DNA"/>
</dbReference>
<evidence type="ECO:0000313" key="3">
    <source>
        <dbReference type="Proteomes" id="UP001309876"/>
    </source>
</evidence>
<organism evidence="2 3">
    <name type="scientific">Lithohypha guttulata</name>
    <dbReference type="NCBI Taxonomy" id="1690604"/>
    <lineage>
        <taxon>Eukaryota</taxon>
        <taxon>Fungi</taxon>
        <taxon>Dikarya</taxon>
        <taxon>Ascomycota</taxon>
        <taxon>Pezizomycotina</taxon>
        <taxon>Eurotiomycetes</taxon>
        <taxon>Chaetothyriomycetidae</taxon>
        <taxon>Chaetothyriales</taxon>
        <taxon>Trichomeriaceae</taxon>
        <taxon>Lithohypha</taxon>
    </lineage>
</organism>
<keyword evidence="3" id="KW-1185">Reference proteome</keyword>
<evidence type="ECO:0000313" key="2">
    <source>
        <dbReference type="EMBL" id="KAK5090982.1"/>
    </source>
</evidence>
<reference evidence="2 3" key="1">
    <citation type="submission" date="2023-08" db="EMBL/GenBank/DDBJ databases">
        <title>Black Yeasts Isolated from many extreme environments.</title>
        <authorList>
            <person name="Coleine C."/>
            <person name="Stajich J.E."/>
            <person name="Selbmann L."/>
        </authorList>
    </citation>
    <scope>NUCLEOTIDE SEQUENCE [LARGE SCALE GENOMIC DNA]</scope>
    <source>
        <strain evidence="2 3">CCFEE 5910</strain>
    </source>
</reference>
<feature type="coiled-coil region" evidence="1">
    <location>
        <begin position="429"/>
        <end position="487"/>
    </location>
</feature>
<dbReference type="AlphaFoldDB" id="A0AAN7T748"/>